<evidence type="ECO:0000256" key="1">
    <source>
        <dbReference type="SAM" id="SignalP"/>
    </source>
</evidence>
<reference evidence="2 3" key="1">
    <citation type="submission" date="2014-06" db="EMBL/GenBank/DDBJ databases">
        <title>Whole Genome Sequences of Three Symbiotic Endozoicomonas Bacteria.</title>
        <authorList>
            <person name="Neave M.J."/>
            <person name="Apprill A."/>
            <person name="Voolstra C.R."/>
        </authorList>
    </citation>
    <scope>NUCLEOTIDE SEQUENCE [LARGE SCALE GENOMIC DNA]</scope>
    <source>
        <strain evidence="2 3">LMG 24815</strain>
    </source>
</reference>
<protein>
    <submittedName>
        <fullName evidence="2">Uncharacterized protein</fullName>
    </submittedName>
</protein>
<gene>
    <name evidence="2" type="ORF">GZ77_21580</name>
</gene>
<dbReference type="AlphaFoldDB" id="A0A081N3I9"/>
<sequence>MHWPAFVLLISWTCLSFAATDSQTTMPVGLQNILNSKGYKIIKCQRLEGAESCHPLSIAASLTRHNSERMASISNDFAATPNVKSRFYWLKKEQRRSPYTQAAAVSYYLAEALRGILSDLQRMPYLRSVLKKMNELGCESIILTAINTFHEVYQNSGEKALWAKVDELLNDVRQELNQFGSLETAILLSIATGESMTVIDASHEKNIRIIRVINNDGLLELVSNQVDLELEPGVLDALIVEAIENETLRFVIAPGYGLLPIEFLENTVDEDEPTIVAGRMRKAVRRPNCSTNPYIWYDACSNKYLTLRGGDAESRQKIKLKPKRSDEPIHDKWKRFYRWSKEWQQTRSSARAHAKAYRILGVLAVSSFGTYMYVDEKLRHVIYQYACGESDVWQCVSGYLGHAKEAGQYASSVVYSSVCGDTGAWKCGRDYYNWTDRAIRYTSSAVYGSICGTMSLSECRDYYKENYLPKENYQ</sequence>
<feature type="chain" id="PRO_5001760514" evidence="1">
    <location>
        <begin position="19"/>
        <end position="474"/>
    </location>
</feature>
<evidence type="ECO:0000313" key="3">
    <source>
        <dbReference type="Proteomes" id="UP000028006"/>
    </source>
</evidence>
<evidence type="ECO:0000313" key="2">
    <source>
        <dbReference type="EMBL" id="KEQ13012.1"/>
    </source>
</evidence>
<keyword evidence="3" id="KW-1185">Reference proteome</keyword>
<dbReference type="EMBL" id="JOKG01000004">
    <property type="protein sequence ID" value="KEQ13012.1"/>
    <property type="molecule type" value="Genomic_DNA"/>
</dbReference>
<dbReference type="Proteomes" id="UP000028006">
    <property type="component" value="Unassembled WGS sequence"/>
</dbReference>
<dbReference type="RefSeq" id="WP_034878501.1">
    <property type="nucleotide sequence ID" value="NZ_JOKG01000004.1"/>
</dbReference>
<organism evidence="2 3">
    <name type="scientific">Endozoicomonas montiporae</name>
    <dbReference type="NCBI Taxonomy" id="1027273"/>
    <lineage>
        <taxon>Bacteria</taxon>
        <taxon>Pseudomonadati</taxon>
        <taxon>Pseudomonadota</taxon>
        <taxon>Gammaproteobacteria</taxon>
        <taxon>Oceanospirillales</taxon>
        <taxon>Endozoicomonadaceae</taxon>
        <taxon>Endozoicomonas</taxon>
    </lineage>
</organism>
<keyword evidence="1" id="KW-0732">Signal</keyword>
<accession>A0A081N3I9</accession>
<name>A0A081N3I9_9GAMM</name>
<feature type="signal peptide" evidence="1">
    <location>
        <begin position="1"/>
        <end position="18"/>
    </location>
</feature>
<proteinExistence type="predicted"/>
<comment type="caution">
    <text evidence="2">The sequence shown here is derived from an EMBL/GenBank/DDBJ whole genome shotgun (WGS) entry which is preliminary data.</text>
</comment>